<dbReference type="InterPro" id="IPR025337">
    <property type="entry name" value="Questin_oxidase-like"/>
</dbReference>
<evidence type="ECO:0008006" key="4">
    <source>
        <dbReference type="Google" id="ProtNLM"/>
    </source>
</evidence>
<sequence>MSTTFELFPTPTLISTPNCPIPFPGTSPDSTEALKAVLRDNHERYHVFFNDKGFHNHLAHRAIAVWALGGSKDVIRKTFEVDSKIQRPRFDSPEKITRDNFGEHLGDEKYYDSYVDYFLQCLRNKSAVDVLEEHVFSPSMNVHSGGGPGEDLQMLCRFVDGLVHPMIHVGYGIEFGLPGILAEGLSQTALHGAFLSRVVPPSLFASNPSDDSQDISIGTGTASLHAFSVLARIMKDDTIRLPAVPDTYREALGYIMENHSSIILKLIAEWSQFDASDAKLLQQKVKELMWTNALLYGVSGYCSGKVDGTFNADFFVMHLVTSSIFLPTLVLSLKPASGKLLLRAYFAVSLATWIARGKSKLDVAGFFSSPMPVMNLSGSGSPTGNPWYGIIDHSLEHWDDHLVKTQRALAHCASLYGSKKAGGESFSGIELEGAEAIDGTLFLRAAALTAIRVVEHEGKAECWDRVGYFD</sequence>
<reference evidence="2 3" key="1">
    <citation type="submission" date="2024-02" db="EMBL/GenBank/DDBJ databases">
        <title>A draft genome for the cacao thread blight pathogen Marasmius crinis-equi.</title>
        <authorList>
            <person name="Cohen S.P."/>
            <person name="Baruah I.K."/>
            <person name="Amoako-Attah I."/>
            <person name="Bukari Y."/>
            <person name="Meinhardt L.W."/>
            <person name="Bailey B.A."/>
        </authorList>
    </citation>
    <scope>NUCLEOTIDE SEQUENCE [LARGE SCALE GENOMIC DNA]</scope>
    <source>
        <strain evidence="2 3">GH-76</strain>
    </source>
</reference>
<name>A0ABR3F6J1_9AGAR</name>
<comment type="caution">
    <text evidence="2">The sequence shown here is derived from an EMBL/GenBank/DDBJ whole genome shotgun (WGS) entry which is preliminary data.</text>
</comment>
<dbReference type="PANTHER" id="PTHR35870">
    <property type="entry name" value="PROTEIN, PUTATIVE (AFU_ORTHOLOGUE AFUA_5G03330)-RELATED"/>
    <property type="match status" value="1"/>
</dbReference>
<proteinExistence type="predicted"/>
<dbReference type="Pfam" id="PF14027">
    <property type="entry name" value="Questin_oxidase"/>
    <property type="match status" value="1"/>
</dbReference>
<keyword evidence="3" id="KW-1185">Reference proteome</keyword>
<evidence type="ECO:0000313" key="3">
    <source>
        <dbReference type="Proteomes" id="UP001465976"/>
    </source>
</evidence>
<dbReference type="EMBL" id="JBAHYK010000860">
    <property type="protein sequence ID" value="KAL0570873.1"/>
    <property type="molecule type" value="Genomic_DNA"/>
</dbReference>
<accession>A0ABR3F6J1</accession>
<protein>
    <recommendedName>
        <fullName evidence="4">Oxidoreductase AflY</fullName>
    </recommendedName>
</protein>
<dbReference type="PANTHER" id="PTHR35870:SF1">
    <property type="entry name" value="PROTEIN, PUTATIVE (AFU_ORTHOLOGUE AFUA_5G03330)-RELATED"/>
    <property type="match status" value="1"/>
</dbReference>
<evidence type="ECO:0000256" key="1">
    <source>
        <dbReference type="ARBA" id="ARBA00023002"/>
    </source>
</evidence>
<gene>
    <name evidence="2" type="ORF">V5O48_011084</name>
</gene>
<evidence type="ECO:0000313" key="2">
    <source>
        <dbReference type="EMBL" id="KAL0570873.1"/>
    </source>
</evidence>
<dbReference type="Proteomes" id="UP001465976">
    <property type="component" value="Unassembled WGS sequence"/>
</dbReference>
<keyword evidence="1" id="KW-0560">Oxidoreductase</keyword>
<organism evidence="2 3">
    <name type="scientific">Marasmius crinis-equi</name>
    <dbReference type="NCBI Taxonomy" id="585013"/>
    <lineage>
        <taxon>Eukaryota</taxon>
        <taxon>Fungi</taxon>
        <taxon>Dikarya</taxon>
        <taxon>Basidiomycota</taxon>
        <taxon>Agaricomycotina</taxon>
        <taxon>Agaricomycetes</taxon>
        <taxon>Agaricomycetidae</taxon>
        <taxon>Agaricales</taxon>
        <taxon>Marasmiineae</taxon>
        <taxon>Marasmiaceae</taxon>
        <taxon>Marasmius</taxon>
    </lineage>
</organism>